<accession>L1QN37</accession>
<evidence type="ECO:0000313" key="1">
    <source>
        <dbReference type="EMBL" id="EKY29414.1"/>
    </source>
</evidence>
<reference evidence="1 2" key="1">
    <citation type="submission" date="2012-05" db="EMBL/GenBank/DDBJ databases">
        <authorList>
            <person name="Weinstock G."/>
            <person name="Sodergren E."/>
            <person name="Lobos E.A."/>
            <person name="Fulton L."/>
            <person name="Fulton R."/>
            <person name="Courtney L."/>
            <person name="Fronick C."/>
            <person name="O'Laughlin M."/>
            <person name="Godfrey J."/>
            <person name="Wilson R.M."/>
            <person name="Miner T."/>
            <person name="Farmer C."/>
            <person name="Delehaunty K."/>
            <person name="Cordes M."/>
            <person name="Minx P."/>
            <person name="Tomlinson C."/>
            <person name="Chen J."/>
            <person name="Wollam A."/>
            <person name="Pepin K.H."/>
            <person name="Bhonagiri V."/>
            <person name="Zhang X."/>
            <person name="Suruliraj S."/>
            <person name="Warren W."/>
            <person name="Mitreva M."/>
            <person name="Mardis E.R."/>
            <person name="Wilson R.K."/>
        </authorList>
    </citation>
    <scope>NUCLEOTIDE SEQUENCE [LARGE SCALE GENOMIC DNA]</scope>
    <source>
        <strain evidence="1 2">DSM 1785</strain>
    </source>
</reference>
<dbReference type="eggNOG" id="ENOG5030PCK">
    <property type="taxonomic scope" value="Bacteria"/>
</dbReference>
<evidence type="ECO:0000313" key="2">
    <source>
        <dbReference type="Proteomes" id="UP000010420"/>
    </source>
</evidence>
<dbReference type="HOGENOM" id="CLU_067295_0_0_9"/>
<name>L1QN37_9CLOT</name>
<dbReference type="EMBL" id="AMEZ01000009">
    <property type="protein sequence ID" value="EKY29414.1"/>
    <property type="molecule type" value="Genomic_DNA"/>
</dbReference>
<keyword evidence="2" id="KW-1185">Reference proteome</keyword>
<dbReference type="STRING" id="545697.HMPREF0216_00275"/>
<gene>
    <name evidence="1" type="ORF">HMPREF0216_00275</name>
</gene>
<dbReference type="AlphaFoldDB" id="L1QN37"/>
<comment type="caution">
    <text evidence="1">The sequence shown here is derived from an EMBL/GenBank/DDBJ whole genome shotgun (WGS) entry which is preliminary data.</text>
</comment>
<protein>
    <submittedName>
        <fullName evidence="1">Uncharacterized protein</fullName>
    </submittedName>
</protein>
<dbReference type="Pfam" id="PF18937">
    <property type="entry name" value="DUF5685"/>
    <property type="match status" value="1"/>
</dbReference>
<sequence>MRSDCLFGYVTPLKPELKIREYEFFRSYYCGVCMHIKENFGNLPRLTLNYDMTFLGLLLDGLHKESPQIKFQRCMAHPLKNKPMIISNKSLEYTAAMNVSLVYYKLLDDVNDDKSLKSKVESLMLSPYKRKFNRNVTKVNDIIEENLNELSRLEKNKNFNSIDEISHPFALIVAKILEMYPENFEDDSENLRYELYNLGYALGKWIYLIDAMDDLKEDIEKKKFNPINFLYNKNNKSYEELLIEIKPRMEFTILNCGYNCRESLDKLPLKRNREILENIISLGMMDKYEKIINNCNCKEKKRTN</sequence>
<organism evidence="1 2">
    <name type="scientific">Clostridium celatum DSM 1785</name>
    <dbReference type="NCBI Taxonomy" id="545697"/>
    <lineage>
        <taxon>Bacteria</taxon>
        <taxon>Bacillati</taxon>
        <taxon>Bacillota</taxon>
        <taxon>Clostridia</taxon>
        <taxon>Eubacteriales</taxon>
        <taxon>Clostridiaceae</taxon>
        <taxon>Clostridium</taxon>
    </lineage>
</organism>
<dbReference type="InterPro" id="IPR043740">
    <property type="entry name" value="DUF5685"/>
</dbReference>
<dbReference type="Proteomes" id="UP000010420">
    <property type="component" value="Unassembled WGS sequence"/>
</dbReference>
<dbReference type="PATRIC" id="fig|545697.3.peg.271"/>
<proteinExistence type="predicted"/>